<sequence>MTFFFGGLQLSTLAYLMNKSSSLKFKNVVRGQARGNTCFKSLLPIVACNLPYFKKCKYLFASLLKPKPSTPKIPTVPPKLVIILHGEPSITCKTSEVRSLIIKENLHYVIIGKFLYGKPDVKVPRKTIPGQCEIKSECTIDVLDTRHILIRLTTMEDYVHLLSTATFHVNAKESY</sequence>
<evidence type="ECO:0000313" key="2">
    <source>
        <dbReference type="EMBL" id="KAG5609503.1"/>
    </source>
</evidence>
<dbReference type="InterPro" id="IPR025558">
    <property type="entry name" value="DUF4283"/>
</dbReference>
<reference evidence="2 3" key="1">
    <citation type="submission" date="2020-09" db="EMBL/GenBank/DDBJ databases">
        <title>De no assembly of potato wild relative species, Solanum commersonii.</title>
        <authorList>
            <person name="Cho K."/>
        </authorList>
    </citation>
    <scope>NUCLEOTIDE SEQUENCE [LARGE SCALE GENOMIC DNA]</scope>
    <source>
        <strain evidence="2">LZ3.2</strain>
        <tissue evidence="2">Leaf</tissue>
    </source>
</reference>
<dbReference type="EMBL" id="JACXVP010000004">
    <property type="protein sequence ID" value="KAG5609503.1"/>
    <property type="molecule type" value="Genomic_DNA"/>
</dbReference>
<dbReference type="AlphaFoldDB" id="A0A9J5ZC42"/>
<protein>
    <recommendedName>
        <fullName evidence="1">DUF4283 domain-containing protein</fullName>
    </recommendedName>
</protein>
<evidence type="ECO:0000259" key="1">
    <source>
        <dbReference type="Pfam" id="PF14111"/>
    </source>
</evidence>
<gene>
    <name evidence="2" type="ORF">H5410_020784</name>
</gene>
<name>A0A9J5ZC42_SOLCO</name>
<accession>A0A9J5ZC42</accession>
<dbReference type="OrthoDB" id="851886at2759"/>
<comment type="caution">
    <text evidence="2">The sequence shown here is derived from an EMBL/GenBank/DDBJ whole genome shotgun (WGS) entry which is preliminary data.</text>
</comment>
<feature type="domain" description="DUF4283" evidence="1">
    <location>
        <begin position="103"/>
        <end position="170"/>
    </location>
</feature>
<dbReference type="Pfam" id="PF14111">
    <property type="entry name" value="DUF4283"/>
    <property type="match status" value="1"/>
</dbReference>
<proteinExistence type="predicted"/>
<evidence type="ECO:0000313" key="3">
    <source>
        <dbReference type="Proteomes" id="UP000824120"/>
    </source>
</evidence>
<organism evidence="2 3">
    <name type="scientific">Solanum commersonii</name>
    <name type="common">Commerson's wild potato</name>
    <name type="synonym">Commerson's nightshade</name>
    <dbReference type="NCBI Taxonomy" id="4109"/>
    <lineage>
        <taxon>Eukaryota</taxon>
        <taxon>Viridiplantae</taxon>
        <taxon>Streptophyta</taxon>
        <taxon>Embryophyta</taxon>
        <taxon>Tracheophyta</taxon>
        <taxon>Spermatophyta</taxon>
        <taxon>Magnoliopsida</taxon>
        <taxon>eudicotyledons</taxon>
        <taxon>Gunneridae</taxon>
        <taxon>Pentapetalae</taxon>
        <taxon>asterids</taxon>
        <taxon>lamiids</taxon>
        <taxon>Solanales</taxon>
        <taxon>Solanaceae</taxon>
        <taxon>Solanoideae</taxon>
        <taxon>Solaneae</taxon>
        <taxon>Solanum</taxon>
    </lineage>
</organism>
<dbReference type="Proteomes" id="UP000824120">
    <property type="component" value="Chromosome 4"/>
</dbReference>
<keyword evidence="3" id="KW-1185">Reference proteome</keyword>